<evidence type="ECO:0000313" key="5">
    <source>
        <dbReference type="EMBL" id="AYW16219.1"/>
    </source>
</evidence>
<dbReference type="EMBL" id="MH173086">
    <property type="protein sequence ID" value="AYW16219.1"/>
    <property type="molecule type" value="Genomic_DNA"/>
</dbReference>
<dbReference type="GeneID" id="38747075"/>
<comment type="similarity">
    <text evidence="1 4">Belongs to the bacterial ribosomal protein bL21 family.</text>
</comment>
<accession>A0A3G5CTL0</accession>
<comment type="function">
    <text evidence="4">This protein binds to 23S rRNA.</text>
</comment>
<keyword evidence="2 4" id="KW-0689">Ribosomal protein</keyword>
<reference evidence="5" key="1">
    <citation type="journal article" date="2018" name="Genome Biol. Evol.">
        <title>Mobile Elements Shape Plastome Evolution in Ferns.</title>
        <authorList>
            <person name="Robison T.A."/>
            <person name="Grusz A.L."/>
            <person name="Wolf P.G."/>
            <person name="Mower J.P."/>
            <person name="Fauskee B.D."/>
            <person name="Sosa K."/>
            <person name="Schuettpelz E.L."/>
        </authorList>
    </citation>
    <scope>NUCLEOTIDE SEQUENCE</scope>
</reference>
<keyword evidence="3 4" id="KW-0687">Ribonucleoprotein</keyword>
<dbReference type="GO" id="GO:0003723">
    <property type="term" value="F:RNA binding"/>
    <property type="evidence" value="ECO:0007669"/>
    <property type="project" value="InterPro"/>
</dbReference>
<name>A0A3G5CTL0_9MONI</name>
<organism evidence="5">
    <name type="scientific">Haplopteris elongata</name>
    <dbReference type="NCBI Taxonomy" id="451070"/>
    <lineage>
        <taxon>Eukaryota</taxon>
        <taxon>Viridiplantae</taxon>
        <taxon>Streptophyta</taxon>
        <taxon>Embryophyta</taxon>
        <taxon>Tracheophyta</taxon>
        <taxon>Polypodiopsida</taxon>
        <taxon>Polypodiidae</taxon>
        <taxon>Polypodiales</taxon>
        <taxon>Pteridineae</taxon>
        <taxon>Pteridaceae</taxon>
        <taxon>Vittarioideae</taxon>
        <taxon>Haplopteris</taxon>
    </lineage>
</organism>
<protein>
    <recommendedName>
        <fullName evidence="4">50S ribosomal protein L21, chloroplastic</fullName>
    </recommendedName>
</protein>
<dbReference type="GO" id="GO:0006412">
    <property type="term" value="P:translation"/>
    <property type="evidence" value="ECO:0007669"/>
    <property type="project" value="InterPro"/>
</dbReference>
<dbReference type="AlphaFoldDB" id="A0A3G5CTL0"/>
<sequence>MNKYAIIDVEGNQLRVEPGRFHDICHFNYKFNLYGINTKLSMNRVLLVCDGSNVHIGSPWLVNAVIKGRILHSSFREKLTIRNISSKKKTLRIDRYNENMIRFTIDSIDFNRRNESTL</sequence>
<geneLocation type="chloroplast" evidence="5"/>
<gene>
    <name evidence="5" type="primary">rpl21</name>
</gene>
<keyword evidence="5" id="KW-0150">Chloroplast</keyword>
<keyword evidence="5" id="KW-0934">Plastid</keyword>
<dbReference type="InterPro" id="IPR036164">
    <property type="entry name" value="bL21-like_sf"/>
</dbReference>
<dbReference type="GO" id="GO:0005737">
    <property type="term" value="C:cytoplasm"/>
    <property type="evidence" value="ECO:0007669"/>
    <property type="project" value="UniProtKB-ARBA"/>
</dbReference>
<evidence type="ECO:0000256" key="2">
    <source>
        <dbReference type="ARBA" id="ARBA00022980"/>
    </source>
</evidence>
<evidence type="ECO:0000256" key="3">
    <source>
        <dbReference type="ARBA" id="ARBA00023274"/>
    </source>
</evidence>
<evidence type="ECO:0000256" key="1">
    <source>
        <dbReference type="ARBA" id="ARBA00008563"/>
    </source>
</evidence>
<dbReference type="GO" id="GO:1990904">
    <property type="term" value="C:ribonucleoprotein complex"/>
    <property type="evidence" value="ECO:0007669"/>
    <property type="project" value="UniProtKB-KW"/>
</dbReference>
<dbReference type="GO" id="GO:0003735">
    <property type="term" value="F:structural constituent of ribosome"/>
    <property type="evidence" value="ECO:0007669"/>
    <property type="project" value="InterPro"/>
</dbReference>
<proteinExistence type="inferred from homology"/>
<dbReference type="RefSeq" id="YP_009549157.1">
    <property type="nucleotide sequence ID" value="NC_040215.1"/>
</dbReference>
<dbReference type="GO" id="GO:0005840">
    <property type="term" value="C:ribosome"/>
    <property type="evidence" value="ECO:0007669"/>
    <property type="project" value="UniProtKB-KW"/>
</dbReference>
<dbReference type="InterPro" id="IPR001787">
    <property type="entry name" value="Ribosomal_bL21"/>
</dbReference>
<dbReference type="NCBIfam" id="TIGR00061">
    <property type="entry name" value="L21"/>
    <property type="match status" value="1"/>
</dbReference>
<dbReference type="SUPFAM" id="SSF141091">
    <property type="entry name" value="L21p-like"/>
    <property type="match status" value="1"/>
</dbReference>
<evidence type="ECO:0000256" key="4">
    <source>
        <dbReference type="RuleBase" id="RU000563"/>
    </source>
</evidence>
<comment type="subunit">
    <text evidence="4">Part of the 50S ribosomal subunit.</text>
</comment>
<dbReference type="InterPro" id="IPR028909">
    <property type="entry name" value="bL21-like"/>
</dbReference>
<dbReference type="Pfam" id="PF00829">
    <property type="entry name" value="Ribosomal_L21p"/>
    <property type="match status" value="1"/>
</dbReference>